<evidence type="ECO:0008006" key="3">
    <source>
        <dbReference type="Google" id="ProtNLM"/>
    </source>
</evidence>
<dbReference type="SUPFAM" id="SSF48403">
    <property type="entry name" value="Ankyrin repeat"/>
    <property type="match status" value="1"/>
</dbReference>
<evidence type="ECO:0000313" key="1">
    <source>
        <dbReference type="EMBL" id="KAK8838992.1"/>
    </source>
</evidence>
<evidence type="ECO:0000313" key="2">
    <source>
        <dbReference type="Proteomes" id="UP001470230"/>
    </source>
</evidence>
<organism evidence="1 2">
    <name type="scientific">Tritrichomonas musculus</name>
    <dbReference type="NCBI Taxonomy" id="1915356"/>
    <lineage>
        <taxon>Eukaryota</taxon>
        <taxon>Metamonada</taxon>
        <taxon>Parabasalia</taxon>
        <taxon>Tritrichomonadida</taxon>
        <taxon>Tritrichomonadidae</taxon>
        <taxon>Tritrichomonas</taxon>
    </lineage>
</organism>
<dbReference type="PANTHER" id="PTHR24159">
    <property type="match status" value="1"/>
</dbReference>
<dbReference type="PANTHER" id="PTHR24159:SF5">
    <property type="entry name" value="ANK_REP_REGION DOMAIN-CONTAINING PROTEIN"/>
    <property type="match status" value="1"/>
</dbReference>
<protein>
    <recommendedName>
        <fullName evidence="3">DUF3447 domain-containing protein</fullName>
    </recommendedName>
</protein>
<sequence length="375" mass="45598">MQVEENITRLYYIQKAFLLFIENDDLAEENYQNLTTLLTEFKIGENQHDLELFLYLLLTIANNHHRSLNFFEKIFQILILFKNQMKNFFTSFRIFNIFKSNKRILLFLIKEEVIIVDKSIVYILFNRKYNDRNYIYYFYPEIKSFLDEKEIKKIENEDISDLETKRNNEFNEDPVYNYIKNDIIEDFIIYVNKTNLLLNSIINCSFYETNLFVLKNKLTLIEYAAFFGSLQILKYLHLNRIEITQNTWIAAIHSQNPELIRYLEENEKIHEDPAFMKILIDEAIKCHHNDIKDYFQNYYVNNEDEIKPFSIFCQSLKYYNYAYLRKDMINKNAFANFCKYNYYTFAQLVLENSTFDINQIFQLIFSIILQYINFK</sequence>
<gene>
    <name evidence="1" type="ORF">M9Y10_032455</name>
</gene>
<name>A0ABR2GZL4_9EUKA</name>
<comment type="caution">
    <text evidence="1">The sequence shown here is derived from an EMBL/GenBank/DDBJ whole genome shotgun (WGS) entry which is preliminary data.</text>
</comment>
<dbReference type="InterPro" id="IPR036770">
    <property type="entry name" value="Ankyrin_rpt-contain_sf"/>
</dbReference>
<dbReference type="Proteomes" id="UP001470230">
    <property type="component" value="Unassembled WGS sequence"/>
</dbReference>
<dbReference type="EMBL" id="JAPFFF010000053">
    <property type="protein sequence ID" value="KAK8838992.1"/>
    <property type="molecule type" value="Genomic_DNA"/>
</dbReference>
<proteinExistence type="predicted"/>
<reference evidence="1 2" key="1">
    <citation type="submission" date="2024-04" db="EMBL/GenBank/DDBJ databases">
        <title>Tritrichomonas musculus Genome.</title>
        <authorList>
            <person name="Alves-Ferreira E."/>
            <person name="Grigg M."/>
            <person name="Lorenzi H."/>
            <person name="Galac M."/>
        </authorList>
    </citation>
    <scope>NUCLEOTIDE SEQUENCE [LARGE SCALE GENOMIC DNA]</scope>
    <source>
        <strain evidence="1 2">EAF2021</strain>
    </source>
</reference>
<keyword evidence="2" id="KW-1185">Reference proteome</keyword>
<accession>A0ABR2GZL4</accession>